<sequence>MSQDVDRMSVTLPPSLLTELDEVVDAGEYDSRSEATRDALRAFVTDFSRQTDLSGSLSGTVVVLYEHDHSGVTDEMTELQHDFTETIIAVHHVHLSDHLCLESIAVDGTGERIEELLSRIRPLKGVHQVKLTVVDAGVANEL</sequence>
<dbReference type="InterPro" id="IPR027271">
    <property type="entry name" value="Acetolactate_synth/TF_NikR_C"/>
</dbReference>
<dbReference type="InterPro" id="IPR002145">
    <property type="entry name" value="CopG"/>
</dbReference>
<dbReference type="InterPro" id="IPR010985">
    <property type="entry name" value="Ribbon_hlx_hlx"/>
</dbReference>
<dbReference type="GO" id="GO:0003677">
    <property type="term" value="F:DNA binding"/>
    <property type="evidence" value="ECO:0007669"/>
    <property type="project" value="UniProtKB-KW"/>
</dbReference>
<feature type="binding site" evidence="8">
    <location>
        <position position="94"/>
    </location>
    <ligand>
        <name>Ni(2+)</name>
        <dbReference type="ChEBI" id="CHEBI:49786"/>
    </ligand>
</feature>
<accession>A0ABD6CYV0</accession>
<comment type="similarity">
    <text evidence="2 8">Belongs to the transcriptional regulatory CopG/NikR family.</text>
</comment>
<dbReference type="InterPro" id="IPR014864">
    <property type="entry name" value="TF_NikR_Ni-bd_C"/>
</dbReference>
<evidence type="ECO:0000256" key="6">
    <source>
        <dbReference type="ARBA" id="ARBA00023125"/>
    </source>
</evidence>
<evidence type="ECO:0000256" key="3">
    <source>
        <dbReference type="ARBA" id="ARBA00022596"/>
    </source>
</evidence>
<evidence type="ECO:0000256" key="5">
    <source>
        <dbReference type="ARBA" id="ARBA00023015"/>
    </source>
</evidence>
<feature type="binding site" evidence="8">
    <location>
        <position position="81"/>
    </location>
    <ligand>
        <name>Ni(2+)</name>
        <dbReference type="ChEBI" id="CHEBI:49786"/>
    </ligand>
</feature>
<evidence type="ECO:0000259" key="10">
    <source>
        <dbReference type="Pfam" id="PF08753"/>
    </source>
</evidence>
<dbReference type="GO" id="GO:0016151">
    <property type="term" value="F:nickel cation binding"/>
    <property type="evidence" value="ECO:0007669"/>
    <property type="project" value="UniProtKB-UniRule"/>
</dbReference>
<feature type="domain" description="Transcription factor NikR nickel binding C-terminal" evidence="10">
    <location>
        <begin position="59"/>
        <end position="134"/>
    </location>
</feature>
<dbReference type="RefSeq" id="WP_256404634.1">
    <property type="nucleotide sequence ID" value="NZ_CP187151.1"/>
</dbReference>
<evidence type="ECO:0000256" key="8">
    <source>
        <dbReference type="HAMAP-Rule" id="MF_00476"/>
    </source>
</evidence>
<keyword evidence="4 8" id="KW-0479">Metal-binding</keyword>
<feature type="binding site" evidence="8">
    <location>
        <position position="100"/>
    </location>
    <ligand>
        <name>Ni(2+)</name>
        <dbReference type="ChEBI" id="CHEBI:49786"/>
    </ligand>
</feature>
<dbReference type="InterPro" id="IPR022988">
    <property type="entry name" value="Ni_resp_reg_NikR"/>
</dbReference>
<gene>
    <name evidence="11" type="ORF">ACFSBJ_11695</name>
</gene>
<dbReference type="InterPro" id="IPR045865">
    <property type="entry name" value="ACT-like_dom_sf"/>
</dbReference>
<reference evidence="11 12" key="1">
    <citation type="journal article" date="2019" name="Int. J. Syst. Evol. Microbiol.">
        <title>The Global Catalogue of Microorganisms (GCM) 10K type strain sequencing project: providing services to taxonomists for standard genome sequencing and annotation.</title>
        <authorList>
            <consortium name="The Broad Institute Genomics Platform"/>
            <consortium name="The Broad Institute Genome Sequencing Center for Infectious Disease"/>
            <person name="Wu L."/>
            <person name="Ma J."/>
        </authorList>
    </citation>
    <scope>NUCLEOTIDE SEQUENCE [LARGE SCALE GENOMIC DNA]</scope>
    <source>
        <strain evidence="11 12">CGMCC 1.10594</strain>
    </source>
</reference>
<dbReference type="Gene3D" id="1.10.1220.10">
    <property type="entry name" value="Met repressor-like"/>
    <property type="match status" value="1"/>
</dbReference>
<proteinExistence type="inferred from homology"/>
<keyword evidence="6 8" id="KW-0238">DNA-binding</keyword>
<organism evidence="11 12">
    <name type="scientific">Haloplanus ruber</name>
    <dbReference type="NCBI Taxonomy" id="869892"/>
    <lineage>
        <taxon>Archaea</taxon>
        <taxon>Methanobacteriati</taxon>
        <taxon>Methanobacteriota</taxon>
        <taxon>Stenosarchaea group</taxon>
        <taxon>Halobacteria</taxon>
        <taxon>Halobacteriales</taxon>
        <taxon>Haloferacaceae</taxon>
        <taxon>Haloplanus</taxon>
    </lineage>
</organism>
<dbReference type="Gene3D" id="3.30.70.1150">
    <property type="entry name" value="ACT-like. Chain A, domain 2"/>
    <property type="match status" value="1"/>
</dbReference>
<dbReference type="Pfam" id="PF01402">
    <property type="entry name" value="RHH_1"/>
    <property type="match status" value="1"/>
</dbReference>
<dbReference type="Proteomes" id="UP001597075">
    <property type="component" value="Unassembled WGS sequence"/>
</dbReference>
<keyword evidence="3 8" id="KW-0533">Nickel</keyword>
<dbReference type="Pfam" id="PF08753">
    <property type="entry name" value="NikR_C"/>
    <property type="match status" value="1"/>
</dbReference>
<comment type="caution">
    <text evidence="11">The sequence shown here is derived from an EMBL/GenBank/DDBJ whole genome shotgun (WGS) entry which is preliminary data.</text>
</comment>
<dbReference type="HAMAP" id="MF_00476">
    <property type="entry name" value="NikR"/>
    <property type="match status" value="1"/>
</dbReference>
<evidence type="ECO:0000256" key="2">
    <source>
        <dbReference type="ARBA" id="ARBA00008478"/>
    </source>
</evidence>
<keyword evidence="7 8" id="KW-0804">Transcription</keyword>
<dbReference type="SUPFAM" id="SSF55021">
    <property type="entry name" value="ACT-like"/>
    <property type="match status" value="1"/>
</dbReference>
<feature type="binding site" evidence="8">
    <location>
        <position position="92"/>
    </location>
    <ligand>
        <name>Ni(2+)</name>
        <dbReference type="ChEBI" id="CHEBI:49786"/>
    </ligand>
</feature>
<evidence type="ECO:0000256" key="4">
    <source>
        <dbReference type="ARBA" id="ARBA00022723"/>
    </source>
</evidence>
<comment type="function">
    <text evidence="1 8">Transcriptional regulator.</text>
</comment>
<dbReference type="AlphaFoldDB" id="A0ABD6CYV0"/>
<feature type="domain" description="Ribbon-helix-helix protein CopG" evidence="9">
    <location>
        <begin position="8"/>
        <end position="45"/>
    </location>
</feature>
<dbReference type="NCBIfam" id="NF002169">
    <property type="entry name" value="PRK01002.1"/>
    <property type="match status" value="1"/>
</dbReference>
<name>A0ABD6CYV0_9EURY</name>
<keyword evidence="5 8" id="KW-0805">Transcription regulation</keyword>
<evidence type="ECO:0000256" key="1">
    <source>
        <dbReference type="ARBA" id="ARBA00002339"/>
    </source>
</evidence>
<dbReference type="InterPro" id="IPR050192">
    <property type="entry name" value="CopG/NikR_regulator"/>
</dbReference>
<protein>
    <recommendedName>
        <fullName evidence="8">Putative nickel-responsive regulator</fullName>
    </recommendedName>
</protein>
<evidence type="ECO:0000313" key="12">
    <source>
        <dbReference type="Proteomes" id="UP001597075"/>
    </source>
</evidence>
<evidence type="ECO:0000256" key="7">
    <source>
        <dbReference type="ARBA" id="ARBA00023163"/>
    </source>
</evidence>
<comment type="cofactor">
    <cofactor evidence="8">
        <name>Ni(2+)</name>
        <dbReference type="ChEBI" id="CHEBI:49786"/>
    </cofactor>
    <text evidence="8">Binds 1 nickel ion per subunit.</text>
</comment>
<dbReference type="CDD" id="cd22231">
    <property type="entry name" value="RHH_NikR_HicB-like"/>
    <property type="match status" value="1"/>
</dbReference>
<keyword evidence="12" id="KW-1185">Reference proteome</keyword>
<dbReference type="InterPro" id="IPR013321">
    <property type="entry name" value="Arc_rbn_hlx_hlx"/>
</dbReference>
<dbReference type="PANTHER" id="PTHR34719">
    <property type="entry name" value="NICKEL-RESPONSIVE REGULATOR"/>
    <property type="match status" value="1"/>
</dbReference>
<dbReference type="PANTHER" id="PTHR34719:SF2">
    <property type="entry name" value="NICKEL-RESPONSIVE REGULATOR"/>
    <property type="match status" value="1"/>
</dbReference>
<dbReference type="GO" id="GO:0003700">
    <property type="term" value="F:DNA-binding transcription factor activity"/>
    <property type="evidence" value="ECO:0007669"/>
    <property type="project" value="UniProtKB-UniRule"/>
</dbReference>
<evidence type="ECO:0000313" key="11">
    <source>
        <dbReference type="EMBL" id="MFD1634387.1"/>
    </source>
</evidence>
<dbReference type="SUPFAM" id="SSF47598">
    <property type="entry name" value="Ribbon-helix-helix"/>
    <property type="match status" value="1"/>
</dbReference>
<evidence type="ECO:0000259" key="9">
    <source>
        <dbReference type="Pfam" id="PF01402"/>
    </source>
</evidence>
<dbReference type="EMBL" id="JBHUDL010000010">
    <property type="protein sequence ID" value="MFD1634387.1"/>
    <property type="molecule type" value="Genomic_DNA"/>
</dbReference>